<evidence type="ECO:0000259" key="5">
    <source>
        <dbReference type="PROSITE" id="PS51898"/>
    </source>
</evidence>
<dbReference type="InterPro" id="IPR011010">
    <property type="entry name" value="DNA_brk_join_enz"/>
</dbReference>
<evidence type="ECO:0000256" key="4">
    <source>
        <dbReference type="SAM" id="MobiDB-lite"/>
    </source>
</evidence>
<dbReference type="GO" id="GO:0015074">
    <property type="term" value="P:DNA integration"/>
    <property type="evidence" value="ECO:0007669"/>
    <property type="project" value="UniProtKB-KW"/>
</dbReference>
<dbReference type="Gene3D" id="1.10.443.10">
    <property type="entry name" value="Intergrase catalytic core"/>
    <property type="match status" value="1"/>
</dbReference>
<keyword evidence="1" id="KW-0229">DNA integration</keyword>
<dbReference type="Proteomes" id="UP000542405">
    <property type="component" value="Unassembled WGS sequence"/>
</dbReference>
<comment type="caution">
    <text evidence="6">The sequence shown here is derived from an EMBL/GenBank/DDBJ whole genome shotgun (WGS) entry which is preliminary data.</text>
</comment>
<dbReference type="InterPro" id="IPR002104">
    <property type="entry name" value="Integrase_catalytic"/>
</dbReference>
<evidence type="ECO:0000256" key="2">
    <source>
        <dbReference type="ARBA" id="ARBA00023125"/>
    </source>
</evidence>
<dbReference type="PANTHER" id="PTHR30349">
    <property type="entry name" value="PHAGE INTEGRASE-RELATED"/>
    <property type="match status" value="1"/>
</dbReference>
<feature type="domain" description="Tyr recombinase" evidence="5">
    <location>
        <begin position="157"/>
        <end position="329"/>
    </location>
</feature>
<evidence type="ECO:0000313" key="7">
    <source>
        <dbReference type="Proteomes" id="UP000542405"/>
    </source>
</evidence>
<feature type="region of interest" description="Disordered" evidence="4">
    <location>
        <begin position="1"/>
        <end position="28"/>
    </location>
</feature>
<reference evidence="6 7" key="1">
    <citation type="submission" date="2020-04" db="EMBL/GenBank/DDBJ databases">
        <title>Achromobacter ruhlandii genome sequencing and assembly.</title>
        <authorList>
            <person name="Martins R.C.R."/>
            <person name="Perdigao-Neto L.V."/>
            <person name="Levin A.S.S."/>
            <person name="Costa S.F."/>
        </authorList>
    </citation>
    <scope>NUCLEOTIDE SEQUENCE [LARGE SCALE GENOMIC DNA]</scope>
    <source>
        <strain evidence="6 7">9035ralo</strain>
    </source>
</reference>
<dbReference type="GO" id="GO:0003677">
    <property type="term" value="F:DNA binding"/>
    <property type="evidence" value="ECO:0007669"/>
    <property type="project" value="UniProtKB-KW"/>
</dbReference>
<dbReference type="CDD" id="cd00796">
    <property type="entry name" value="INT_Rci_Hp1_C"/>
    <property type="match status" value="1"/>
</dbReference>
<dbReference type="InterPro" id="IPR013762">
    <property type="entry name" value="Integrase-like_cat_sf"/>
</dbReference>
<gene>
    <name evidence="6" type="ORF">HGQ98_03990</name>
</gene>
<keyword evidence="2" id="KW-0238">DNA-binding</keyword>
<accession>A0A848NED8</accession>
<dbReference type="GO" id="GO:0006310">
    <property type="term" value="P:DNA recombination"/>
    <property type="evidence" value="ECO:0007669"/>
    <property type="project" value="UniProtKB-KW"/>
</dbReference>
<dbReference type="Gene3D" id="1.10.150.130">
    <property type="match status" value="1"/>
</dbReference>
<dbReference type="InterPro" id="IPR050090">
    <property type="entry name" value="Tyrosine_recombinase_XerCD"/>
</dbReference>
<evidence type="ECO:0000256" key="3">
    <source>
        <dbReference type="ARBA" id="ARBA00023172"/>
    </source>
</evidence>
<dbReference type="AlphaFoldDB" id="A0A848NED8"/>
<sequence>MGTFRKRGDTWRAEVSKGGTRESKTFATKREAQEWAASRETELATTAVGGIVVKTLAQVLERFRDEVSPKNKGHRWERVRIDRFLKDEPELCAKPIHAVTTVDLAAWRDKRLAQVQPTSCRRDIALLRAAWGYARKEWHNLKDDAWLALTMPSKGRHRERIYTQEEIDRIVLALGWEEGKPVEDKRHQTAVAFLLSLETAMRSGELLSLERDQVDLKKQVAQLDQTKNGDRRAVPLSKRAVALFKALRGVDEARMFTLNGALRDVYFRHAKTLAQVEGATFHDARATALTRLAKKLSILELARMVGHRDPRSLMIYYRESASDIARKLD</sequence>
<organism evidence="6 7">
    <name type="scientific">Achromobacter ruhlandii</name>
    <dbReference type="NCBI Taxonomy" id="72557"/>
    <lineage>
        <taxon>Bacteria</taxon>
        <taxon>Pseudomonadati</taxon>
        <taxon>Pseudomonadota</taxon>
        <taxon>Betaproteobacteria</taxon>
        <taxon>Burkholderiales</taxon>
        <taxon>Alcaligenaceae</taxon>
        <taxon>Achromobacter</taxon>
    </lineage>
</organism>
<dbReference type="EMBL" id="JABBZE010000019">
    <property type="protein sequence ID" value="NMU89042.1"/>
    <property type="molecule type" value="Genomic_DNA"/>
</dbReference>
<name>A0A848NED8_9BURK</name>
<protein>
    <submittedName>
        <fullName evidence="6">Site-specific integrase</fullName>
    </submittedName>
</protein>
<dbReference type="InterPro" id="IPR010998">
    <property type="entry name" value="Integrase_recombinase_N"/>
</dbReference>
<evidence type="ECO:0000256" key="1">
    <source>
        <dbReference type="ARBA" id="ARBA00022908"/>
    </source>
</evidence>
<dbReference type="PANTHER" id="PTHR30349:SF94">
    <property type="entry name" value="INTEGRASE_RECOMBINASE HI_1414-RELATED"/>
    <property type="match status" value="1"/>
</dbReference>
<keyword evidence="3" id="KW-0233">DNA recombination</keyword>
<proteinExistence type="predicted"/>
<dbReference type="SUPFAM" id="SSF56349">
    <property type="entry name" value="DNA breaking-rejoining enzymes"/>
    <property type="match status" value="1"/>
</dbReference>
<dbReference type="Pfam" id="PF00589">
    <property type="entry name" value="Phage_integrase"/>
    <property type="match status" value="1"/>
</dbReference>
<evidence type="ECO:0000313" key="6">
    <source>
        <dbReference type="EMBL" id="NMU89042.1"/>
    </source>
</evidence>
<dbReference type="PROSITE" id="PS51898">
    <property type="entry name" value="TYR_RECOMBINASE"/>
    <property type="match status" value="1"/>
</dbReference>